<accession>A0A2W5V8U8</accession>
<proteinExistence type="predicted"/>
<evidence type="ECO:0008006" key="3">
    <source>
        <dbReference type="Google" id="ProtNLM"/>
    </source>
</evidence>
<name>A0A2W5V8U8_9BACT</name>
<dbReference type="EMBL" id="QFQP01000037">
    <property type="protein sequence ID" value="PZR06591.1"/>
    <property type="molecule type" value="Genomic_DNA"/>
</dbReference>
<sequence>MLLMFSSCGLIAWPGKSCRKHEDCGGLKEGYCSYAEICTTECDADRPCPEDSVCVPQTRRPGVCLQKCEQDSECRSDFACRESTCQLKDPFARPLP</sequence>
<dbReference type="Proteomes" id="UP000249061">
    <property type="component" value="Unassembled WGS sequence"/>
</dbReference>
<comment type="caution">
    <text evidence="1">The sequence shown here is derived from an EMBL/GenBank/DDBJ whole genome shotgun (WGS) entry which is preliminary data.</text>
</comment>
<reference evidence="1 2" key="1">
    <citation type="submission" date="2017-08" db="EMBL/GenBank/DDBJ databases">
        <title>Infants hospitalized years apart are colonized by the same room-sourced microbial strains.</title>
        <authorList>
            <person name="Brooks B."/>
            <person name="Olm M.R."/>
            <person name="Firek B.A."/>
            <person name="Baker R."/>
            <person name="Thomas B.C."/>
            <person name="Morowitz M.J."/>
            <person name="Banfield J.F."/>
        </authorList>
    </citation>
    <scope>NUCLEOTIDE SEQUENCE [LARGE SCALE GENOMIC DNA]</scope>
    <source>
        <strain evidence="1">S2_003_000_R2_14</strain>
    </source>
</reference>
<gene>
    <name evidence="1" type="ORF">DI536_29990</name>
</gene>
<evidence type="ECO:0000313" key="2">
    <source>
        <dbReference type="Proteomes" id="UP000249061"/>
    </source>
</evidence>
<dbReference type="AlphaFoldDB" id="A0A2W5V8U8"/>
<evidence type="ECO:0000313" key="1">
    <source>
        <dbReference type="EMBL" id="PZR06591.1"/>
    </source>
</evidence>
<protein>
    <recommendedName>
        <fullName evidence="3">Dickkopf N-terminal cysteine-rich domain-containing protein</fullName>
    </recommendedName>
</protein>
<organism evidence="1 2">
    <name type="scientific">Archangium gephyra</name>
    <dbReference type="NCBI Taxonomy" id="48"/>
    <lineage>
        <taxon>Bacteria</taxon>
        <taxon>Pseudomonadati</taxon>
        <taxon>Myxococcota</taxon>
        <taxon>Myxococcia</taxon>
        <taxon>Myxococcales</taxon>
        <taxon>Cystobacterineae</taxon>
        <taxon>Archangiaceae</taxon>
        <taxon>Archangium</taxon>
    </lineage>
</organism>